<dbReference type="AlphaFoldDB" id="A0A7W3PD83"/>
<protein>
    <recommendedName>
        <fullName evidence="5">2Fe-2S iron-sulfur cluster protein</fullName>
    </recommendedName>
</protein>
<dbReference type="SUPFAM" id="SSF54292">
    <property type="entry name" value="2Fe-2S ferredoxin-like"/>
    <property type="match status" value="1"/>
</dbReference>
<keyword evidence="4" id="KW-1185">Reference proteome</keyword>
<dbReference type="Gene3D" id="3.10.20.440">
    <property type="entry name" value="2Fe-2S iron-sulphur cluster binding domain, sarcosine oxidase, alpha subunit, N-terminal domain"/>
    <property type="match status" value="1"/>
</dbReference>
<evidence type="ECO:0000256" key="2">
    <source>
        <dbReference type="SAM" id="MobiDB-lite"/>
    </source>
</evidence>
<dbReference type="RefSeq" id="WP_246402340.1">
    <property type="nucleotide sequence ID" value="NZ_BAAATF010000007.1"/>
</dbReference>
<reference evidence="3 4" key="1">
    <citation type="submission" date="2020-07" db="EMBL/GenBank/DDBJ databases">
        <title>Sequencing the genomes of 1000 actinobacteria strains.</title>
        <authorList>
            <person name="Klenk H.-P."/>
        </authorList>
    </citation>
    <scope>NUCLEOTIDE SEQUENCE [LARGE SCALE GENOMIC DNA]</scope>
    <source>
        <strain evidence="3 4">DSM 44121</strain>
    </source>
</reference>
<keyword evidence="1" id="KW-0560">Oxidoreductase</keyword>
<comment type="caution">
    <text evidence="3">The sequence shown here is derived from an EMBL/GenBank/DDBJ whole genome shotgun (WGS) entry which is preliminary data.</text>
</comment>
<dbReference type="GO" id="GO:0051536">
    <property type="term" value="F:iron-sulfur cluster binding"/>
    <property type="evidence" value="ECO:0007669"/>
    <property type="project" value="InterPro"/>
</dbReference>
<proteinExistence type="predicted"/>
<accession>A0A7W3PD83</accession>
<feature type="compositionally biased region" description="Basic and acidic residues" evidence="2">
    <location>
        <begin position="121"/>
        <end position="131"/>
    </location>
</feature>
<evidence type="ECO:0000313" key="4">
    <source>
        <dbReference type="Proteomes" id="UP000540568"/>
    </source>
</evidence>
<dbReference type="InterPro" id="IPR042204">
    <property type="entry name" value="2Fe-2S-bd_N"/>
</dbReference>
<dbReference type="Proteomes" id="UP000540568">
    <property type="component" value="Unassembled WGS sequence"/>
</dbReference>
<evidence type="ECO:0000256" key="1">
    <source>
        <dbReference type="ARBA" id="ARBA00023002"/>
    </source>
</evidence>
<dbReference type="EMBL" id="JACGWV010000001">
    <property type="protein sequence ID" value="MBA8807523.1"/>
    <property type="molecule type" value="Genomic_DNA"/>
</dbReference>
<evidence type="ECO:0000313" key="3">
    <source>
        <dbReference type="EMBL" id="MBA8807523.1"/>
    </source>
</evidence>
<sequence>MTSRRIPAGADPVRPGPDRPLTIWVDGEAVTGTAGQTIAGVLLGAGRRQWRTTHQDGAPRGVFCGIGVCFDCVVEVNGLRDVRACLRRAQDGDVVVRQGGPVAVGERAGESGGTVAPAAGRDGHGEPEVTR</sequence>
<evidence type="ECO:0008006" key="5">
    <source>
        <dbReference type="Google" id="ProtNLM"/>
    </source>
</evidence>
<dbReference type="GO" id="GO:0016491">
    <property type="term" value="F:oxidoreductase activity"/>
    <property type="evidence" value="ECO:0007669"/>
    <property type="project" value="UniProtKB-KW"/>
</dbReference>
<gene>
    <name evidence="3" type="ORF">FHX71_001465</name>
</gene>
<feature type="region of interest" description="Disordered" evidence="2">
    <location>
        <begin position="101"/>
        <end position="131"/>
    </location>
</feature>
<dbReference type="InterPro" id="IPR036010">
    <property type="entry name" value="2Fe-2S_ferredoxin-like_sf"/>
</dbReference>
<dbReference type="Pfam" id="PF13510">
    <property type="entry name" value="Fer2_4"/>
    <property type="match status" value="1"/>
</dbReference>
<organism evidence="3 4">
    <name type="scientific">Promicromonospora sukumoe</name>
    <dbReference type="NCBI Taxonomy" id="88382"/>
    <lineage>
        <taxon>Bacteria</taxon>
        <taxon>Bacillati</taxon>
        <taxon>Actinomycetota</taxon>
        <taxon>Actinomycetes</taxon>
        <taxon>Micrococcales</taxon>
        <taxon>Promicromonosporaceae</taxon>
        <taxon>Promicromonospora</taxon>
    </lineage>
</organism>
<name>A0A7W3PD83_9MICO</name>